<evidence type="ECO:0000313" key="1">
    <source>
        <dbReference type="EMBL" id="GBC62805.1"/>
    </source>
</evidence>
<dbReference type="InterPro" id="IPR029069">
    <property type="entry name" value="HotDog_dom_sf"/>
</dbReference>
<sequence>MTPRLFKMLINLYPPYLGTGIRVTHISEGYRDLRVEMRLRFYNRNYMGSHFGGSLCAMTDPFYMLMLIQILGPEYRVWDQSANIEFIRPGRGTVSARFSIDDRILEEIRRNTADGEKYHPVFTAEIRDDDHQIVARALKRLYIRKKQRHMEGE</sequence>
<evidence type="ECO:0000313" key="2">
    <source>
        <dbReference type="Proteomes" id="UP000288096"/>
    </source>
</evidence>
<dbReference type="Pfam" id="PF14539">
    <property type="entry name" value="DUF4442"/>
    <property type="match status" value="1"/>
</dbReference>
<dbReference type="Proteomes" id="UP000288096">
    <property type="component" value="Unassembled WGS sequence"/>
</dbReference>
<name>A0A401G0Q5_9BACT</name>
<dbReference type="RefSeq" id="WP_124329952.1">
    <property type="nucleotide sequence ID" value="NZ_BEXT01000001.1"/>
</dbReference>
<dbReference type="EMBL" id="BEXT01000001">
    <property type="protein sequence ID" value="GBC62805.1"/>
    <property type="molecule type" value="Genomic_DNA"/>
</dbReference>
<dbReference type="InterPro" id="IPR027961">
    <property type="entry name" value="DUF4442"/>
</dbReference>
<organism evidence="1 2">
    <name type="scientific">Desulfonema ishimotonii</name>
    <dbReference type="NCBI Taxonomy" id="45657"/>
    <lineage>
        <taxon>Bacteria</taxon>
        <taxon>Pseudomonadati</taxon>
        <taxon>Thermodesulfobacteriota</taxon>
        <taxon>Desulfobacteria</taxon>
        <taxon>Desulfobacterales</taxon>
        <taxon>Desulfococcaceae</taxon>
        <taxon>Desulfonema</taxon>
    </lineage>
</organism>
<dbReference type="OrthoDB" id="9814774at2"/>
<comment type="caution">
    <text evidence="1">The sequence shown here is derived from an EMBL/GenBank/DDBJ whole genome shotgun (WGS) entry which is preliminary data.</text>
</comment>
<reference evidence="2" key="1">
    <citation type="submission" date="2017-11" db="EMBL/GenBank/DDBJ databases">
        <authorList>
            <person name="Watanabe M."/>
            <person name="Kojima H."/>
        </authorList>
    </citation>
    <scope>NUCLEOTIDE SEQUENCE [LARGE SCALE GENOMIC DNA]</scope>
    <source>
        <strain evidence="2">Tokyo 01</strain>
    </source>
</reference>
<reference evidence="2" key="2">
    <citation type="submission" date="2019-01" db="EMBL/GenBank/DDBJ databases">
        <title>Genome sequence of Desulfonema ishimotonii strain Tokyo 01.</title>
        <authorList>
            <person name="Fukui M."/>
        </authorList>
    </citation>
    <scope>NUCLEOTIDE SEQUENCE [LARGE SCALE GENOMIC DNA]</scope>
    <source>
        <strain evidence="2">Tokyo 01</strain>
    </source>
</reference>
<dbReference type="SUPFAM" id="SSF54637">
    <property type="entry name" value="Thioesterase/thiol ester dehydrase-isomerase"/>
    <property type="match status" value="1"/>
</dbReference>
<keyword evidence="2" id="KW-1185">Reference proteome</keyword>
<gene>
    <name evidence="1" type="ORF">DENIS_3782</name>
</gene>
<protein>
    <submittedName>
        <fullName evidence="1">DUF4442 domain-containing protein</fullName>
    </submittedName>
</protein>
<proteinExistence type="predicted"/>
<dbReference type="Gene3D" id="3.10.129.10">
    <property type="entry name" value="Hotdog Thioesterase"/>
    <property type="match status" value="1"/>
</dbReference>
<dbReference type="AlphaFoldDB" id="A0A401G0Q5"/>
<accession>A0A401G0Q5</accession>